<dbReference type="NCBIfam" id="NF001159">
    <property type="entry name" value="PRK00150.1-3"/>
    <property type="match status" value="1"/>
</dbReference>
<keyword evidence="2" id="KW-0408">Iron</keyword>
<dbReference type="SUPFAM" id="SSF56420">
    <property type="entry name" value="Peptide deformylase"/>
    <property type="match status" value="1"/>
</dbReference>
<dbReference type="NCBIfam" id="TIGR00079">
    <property type="entry name" value="pept_deformyl"/>
    <property type="match status" value="1"/>
</dbReference>
<comment type="similarity">
    <text evidence="1 2">Belongs to the polypeptide deformylase family.</text>
</comment>
<dbReference type="PATRIC" id="fig|29290.4.peg.2969"/>
<comment type="catalytic activity">
    <reaction evidence="2">
        <text>N-terminal N-formyl-L-methionyl-[peptide] + H2O = N-terminal L-methionyl-[peptide] + formate</text>
        <dbReference type="Rhea" id="RHEA:24420"/>
        <dbReference type="Rhea" id="RHEA-COMP:10639"/>
        <dbReference type="Rhea" id="RHEA-COMP:10640"/>
        <dbReference type="ChEBI" id="CHEBI:15377"/>
        <dbReference type="ChEBI" id="CHEBI:15740"/>
        <dbReference type="ChEBI" id="CHEBI:49298"/>
        <dbReference type="ChEBI" id="CHEBI:64731"/>
        <dbReference type="EC" id="3.5.1.88"/>
    </reaction>
</comment>
<dbReference type="GO" id="GO:0046872">
    <property type="term" value="F:metal ion binding"/>
    <property type="evidence" value="ECO:0007669"/>
    <property type="project" value="UniProtKB-KW"/>
</dbReference>
<keyword evidence="2" id="KW-0378">Hydrolase</keyword>
<feature type="binding site" evidence="2">
    <location>
        <position position="141"/>
    </location>
    <ligand>
        <name>Fe cation</name>
        <dbReference type="ChEBI" id="CHEBI:24875"/>
    </ligand>
</feature>
<dbReference type="Proteomes" id="UP000033423">
    <property type="component" value="Unassembled WGS sequence"/>
</dbReference>
<dbReference type="GO" id="GO:0006412">
    <property type="term" value="P:translation"/>
    <property type="evidence" value="ECO:0007669"/>
    <property type="project" value="UniProtKB-UniRule"/>
</dbReference>
<keyword evidence="2" id="KW-0479">Metal-binding</keyword>
<sequence>MSILNIKTYPARVLKEKAEAVKSIDGRLQQLIANMVETMYNASGVGLAAPQVGVSRRLIVVDTAYREHGSSNGLVVIINPEIVYQEGQDSGIEGCLSLPRFTVAMDRYARVYVRGIDADGNPVEIESTGLFSRALQHEIDHLNGVLLIDRLSPVQKQNFSSSFLKLNQ</sequence>
<keyword evidence="4" id="KW-1185">Reference proteome</keyword>
<evidence type="ECO:0000256" key="1">
    <source>
        <dbReference type="ARBA" id="ARBA00010759"/>
    </source>
</evidence>
<evidence type="ECO:0000256" key="2">
    <source>
        <dbReference type="HAMAP-Rule" id="MF_00163"/>
    </source>
</evidence>
<name>A0A0F3GUM5_9BACT</name>
<dbReference type="Gene3D" id="3.90.45.10">
    <property type="entry name" value="Peptide deformylase"/>
    <property type="match status" value="1"/>
</dbReference>
<dbReference type="PIRSF" id="PIRSF004749">
    <property type="entry name" value="Pep_def"/>
    <property type="match status" value="1"/>
</dbReference>
<evidence type="ECO:0000313" key="4">
    <source>
        <dbReference type="Proteomes" id="UP000033423"/>
    </source>
</evidence>
<dbReference type="GO" id="GO:0042586">
    <property type="term" value="F:peptide deformylase activity"/>
    <property type="evidence" value="ECO:0007669"/>
    <property type="project" value="UniProtKB-UniRule"/>
</dbReference>
<comment type="function">
    <text evidence="2">Removes the formyl group from the N-terminal Met of newly synthesized proteins. Requires at least a dipeptide for an efficient rate of reaction. N-terminal L-methionine is a prerequisite for activity but the enzyme has broad specificity at other positions.</text>
</comment>
<dbReference type="InterPro" id="IPR036821">
    <property type="entry name" value="Peptide_deformylase_sf"/>
</dbReference>
<dbReference type="HAMAP" id="MF_00163">
    <property type="entry name" value="Pep_deformylase"/>
    <property type="match status" value="1"/>
</dbReference>
<feature type="active site" evidence="2">
    <location>
        <position position="138"/>
    </location>
</feature>
<protein>
    <recommendedName>
        <fullName evidence="2">Peptide deformylase</fullName>
        <shortName evidence="2">PDF</shortName>
        <ecNumber evidence="2">3.5.1.88</ecNumber>
    </recommendedName>
    <alternativeName>
        <fullName evidence="2">Polypeptide deformylase</fullName>
    </alternativeName>
</protein>
<proteinExistence type="inferred from homology"/>
<dbReference type="EMBL" id="LACI01000962">
    <property type="protein sequence ID" value="KJU85571.1"/>
    <property type="molecule type" value="Genomic_DNA"/>
</dbReference>
<feature type="binding site" evidence="2">
    <location>
        <position position="137"/>
    </location>
    <ligand>
        <name>Fe cation</name>
        <dbReference type="ChEBI" id="CHEBI:24875"/>
    </ligand>
</feature>
<dbReference type="PANTHER" id="PTHR10458">
    <property type="entry name" value="PEPTIDE DEFORMYLASE"/>
    <property type="match status" value="1"/>
</dbReference>
<dbReference type="InterPro" id="IPR023635">
    <property type="entry name" value="Peptide_deformylase"/>
</dbReference>
<comment type="cofactor">
    <cofactor evidence="2">
        <name>Fe(2+)</name>
        <dbReference type="ChEBI" id="CHEBI:29033"/>
    </cofactor>
    <text evidence="2">Binds 1 Fe(2+) ion.</text>
</comment>
<dbReference type="Pfam" id="PF01327">
    <property type="entry name" value="Pep_deformylase"/>
    <property type="match status" value="1"/>
</dbReference>
<reference evidence="3 4" key="1">
    <citation type="submission" date="2015-02" db="EMBL/GenBank/DDBJ databases">
        <title>Single-cell genomics of uncultivated deep-branching MTB reveals a conserved set of magnetosome genes.</title>
        <authorList>
            <person name="Kolinko S."/>
            <person name="Richter M."/>
            <person name="Glockner F.O."/>
            <person name="Brachmann A."/>
            <person name="Schuler D."/>
        </authorList>
    </citation>
    <scope>NUCLEOTIDE SEQUENCE [LARGE SCALE GENOMIC DNA]</scope>
    <source>
        <strain evidence="3">TM-1</strain>
    </source>
</reference>
<evidence type="ECO:0000313" key="3">
    <source>
        <dbReference type="EMBL" id="KJU85571.1"/>
    </source>
</evidence>
<organism evidence="3 4">
    <name type="scientific">Candidatus Magnetobacterium bavaricum</name>
    <dbReference type="NCBI Taxonomy" id="29290"/>
    <lineage>
        <taxon>Bacteria</taxon>
        <taxon>Pseudomonadati</taxon>
        <taxon>Nitrospirota</taxon>
        <taxon>Thermodesulfovibrionia</taxon>
        <taxon>Thermodesulfovibrionales</taxon>
        <taxon>Candidatus Magnetobacteriaceae</taxon>
        <taxon>Candidatus Magnetobacterium</taxon>
    </lineage>
</organism>
<comment type="caution">
    <text evidence="3">The sequence shown here is derived from an EMBL/GenBank/DDBJ whole genome shotgun (WGS) entry which is preliminary data.</text>
</comment>
<dbReference type="CDD" id="cd00487">
    <property type="entry name" value="Pep_deformylase"/>
    <property type="match status" value="1"/>
</dbReference>
<dbReference type="PANTHER" id="PTHR10458:SF22">
    <property type="entry name" value="PEPTIDE DEFORMYLASE"/>
    <property type="match status" value="1"/>
</dbReference>
<accession>A0A0F3GUM5</accession>
<keyword evidence="2" id="KW-0648">Protein biosynthesis</keyword>
<gene>
    <name evidence="2" type="primary">def</name>
    <name evidence="3" type="ORF">MBAV_002229</name>
</gene>
<dbReference type="AlphaFoldDB" id="A0A0F3GUM5"/>
<dbReference type="PRINTS" id="PR01576">
    <property type="entry name" value="PDEFORMYLASE"/>
</dbReference>
<feature type="binding site" evidence="2">
    <location>
        <position position="95"/>
    </location>
    <ligand>
        <name>Fe cation</name>
        <dbReference type="ChEBI" id="CHEBI:24875"/>
    </ligand>
</feature>
<dbReference type="EC" id="3.5.1.88" evidence="2"/>